<protein>
    <recommendedName>
        <fullName evidence="7">L-threonine dehydratase catabolic TdcB</fullName>
        <ecNumber evidence="6">4.3.1.19</ecNumber>
    </recommendedName>
</protein>
<comment type="similarity">
    <text evidence="4">Belongs to the serine/threonine dehydratase family.</text>
</comment>
<dbReference type="SUPFAM" id="SSF55021">
    <property type="entry name" value="ACT-like"/>
    <property type="match status" value="1"/>
</dbReference>
<dbReference type="PANTHER" id="PTHR48078:SF6">
    <property type="entry name" value="L-THREONINE DEHYDRATASE CATABOLIC TDCB"/>
    <property type="match status" value="1"/>
</dbReference>
<keyword evidence="9" id="KW-0412">Isoleucine biosynthesis</keyword>
<accession>A0AAE4CMR7</accession>
<dbReference type="InterPro" id="IPR001926">
    <property type="entry name" value="TrpB-like_PALP"/>
</dbReference>
<dbReference type="InterPro" id="IPR050147">
    <property type="entry name" value="Ser/Thr_Dehydratase"/>
</dbReference>
<dbReference type="Gene3D" id="3.40.50.1100">
    <property type="match status" value="2"/>
</dbReference>
<keyword evidence="9" id="KW-0100">Branched-chain amino acid biosynthesis</keyword>
<gene>
    <name evidence="13" type="ORF">JOF55_002892</name>
</gene>
<dbReference type="PROSITE" id="PS00165">
    <property type="entry name" value="DEHYDRATASE_SER_THR"/>
    <property type="match status" value="1"/>
</dbReference>
<dbReference type="InterPro" id="IPR002912">
    <property type="entry name" value="ACT_dom"/>
</dbReference>
<dbReference type="PANTHER" id="PTHR48078">
    <property type="entry name" value="THREONINE DEHYDRATASE, MITOCHONDRIAL-RELATED"/>
    <property type="match status" value="1"/>
</dbReference>
<dbReference type="InterPro" id="IPR044561">
    <property type="entry name" value="ACT_ThrD-II-like"/>
</dbReference>
<dbReference type="GO" id="GO:0009097">
    <property type="term" value="P:isoleucine biosynthetic process"/>
    <property type="evidence" value="ECO:0007669"/>
    <property type="project" value="UniProtKB-KW"/>
</dbReference>
<dbReference type="CDD" id="cd04886">
    <property type="entry name" value="ACT_ThrD-II-like"/>
    <property type="match status" value="1"/>
</dbReference>
<dbReference type="EMBL" id="JAVDXW010000001">
    <property type="protein sequence ID" value="MDR7302711.1"/>
    <property type="molecule type" value="Genomic_DNA"/>
</dbReference>
<evidence type="ECO:0000256" key="3">
    <source>
        <dbReference type="ARBA" id="ARBA00004958"/>
    </source>
</evidence>
<dbReference type="CDD" id="cd01562">
    <property type="entry name" value="Thr-dehyd"/>
    <property type="match status" value="1"/>
</dbReference>
<proteinExistence type="inferred from homology"/>
<evidence type="ECO:0000256" key="1">
    <source>
        <dbReference type="ARBA" id="ARBA00001933"/>
    </source>
</evidence>
<keyword evidence="9" id="KW-0028">Amino-acid biosynthesis</keyword>
<evidence type="ECO:0000256" key="11">
    <source>
        <dbReference type="ARBA" id="ARBA00023239"/>
    </source>
</evidence>
<dbReference type="GO" id="GO:0004794">
    <property type="term" value="F:threonine deaminase activity"/>
    <property type="evidence" value="ECO:0007669"/>
    <property type="project" value="UniProtKB-EC"/>
</dbReference>
<dbReference type="FunFam" id="3.40.50.1100:FF:000007">
    <property type="entry name" value="L-threonine dehydratase catabolic TdcB"/>
    <property type="match status" value="1"/>
</dbReference>
<feature type="domain" description="ACT" evidence="12">
    <location>
        <begin position="328"/>
        <end position="403"/>
    </location>
</feature>
<evidence type="ECO:0000256" key="5">
    <source>
        <dbReference type="ARBA" id="ARBA00011447"/>
    </source>
</evidence>
<comment type="caution">
    <text evidence="13">The sequence shown here is derived from an EMBL/GenBank/DDBJ whole genome shotgun (WGS) entry which is preliminary data.</text>
</comment>
<dbReference type="GO" id="GO:0003941">
    <property type="term" value="F:L-serine ammonia-lyase activity"/>
    <property type="evidence" value="ECO:0007669"/>
    <property type="project" value="TreeGrafter"/>
</dbReference>
<evidence type="ECO:0000256" key="8">
    <source>
        <dbReference type="ARBA" id="ARBA00022533"/>
    </source>
</evidence>
<evidence type="ECO:0000313" key="13">
    <source>
        <dbReference type="EMBL" id="MDR7302711.1"/>
    </source>
</evidence>
<reference evidence="13" key="1">
    <citation type="submission" date="2023-07" db="EMBL/GenBank/DDBJ databases">
        <title>Sequencing the genomes of 1000 actinobacteria strains.</title>
        <authorList>
            <person name="Klenk H.-P."/>
        </authorList>
    </citation>
    <scope>NUCLEOTIDE SEQUENCE</scope>
    <source>
        <strain evidence="13">DSM 45977</strain>
    </source>
</reference>
<evidence type="ECO:0000256" key="10">
    <source>
        <dbReference type="ARBA" id="ARBA00022898"/>
    </source>
</evidence>
<sequence>MSLVTLQRIRSAGEQLAGIVRRTPLEHSRGLGEQCGSEIYLKCENLQRTGSFKLRGAYVRLLGLSAEQREAGVVAASAGNHAQGVALAASLLGTRSTVFMPEQAPLPKVAATQSYGAEVRLRGAVLEETLGAAREHAERTGAEFIHPFDHEDIIAGQATVGMEILEQLPEVRTIVVAAGGGGLVGGIAAAVKAQRPEVRVIAVQAEQAAAWPGSLAAGRPVRLTGTQTMADGIAVAEPGPVTYAHVSELVDDVVTVSEEALSQALLLCLERAKLMVEPAGGAAVAGLLEHPERLVGPSAAVLSGGNIDPLLLLQVIRHGMTSAGRYLSLRVRLPDQPGALAALLAELGRLAANVVDIEHSRISGALGLGEVDVEISLETRGPEHREHVVAQLEATGFTVVAKR</sequence>
<dbReference type="EC" id="4.3.1.19" evidence="6"/>
<dbReference type="InterPro" id="IPR036052">
    <property type="entry name" value="TrpB-like_PALP_sf"/>
</dbReference>
<dbReference type="InterPro" id="IPR000634">
    <property type="entry name" value="Ser/Thr_deHydtase_PyrdxlP-BS"/>
</dbReference>
<dbReference type="GO" id="GO:0030170">
    <property type="term" value="F:pyridoxal phosphate binding"/>
    <property type="evidence" value="ECO:0007669"/>
    <property type="project" value="InterPro"/>
</dbReference>
<dbReference type="Proteomes" id="UP001180845">
    <property type="component" value="Unassembled WGS sequence"/>
</dbReference>
<comment type="subunit">
    <text evidence="5">In the native structure, TdcB is in a dimeric form, whereas in the TdcB-AMP complex, it exists in a tetrameric form (dimer of dimers).</text>
</comment>
<dbReference type="GO" id="GO:0006567">
    <property type="term" value="P:L-threonine catabolic process"/>
    <property type="evidence" value="ECO:0007669"/>
    <property type="project" value="InterPro"/>
</dbReference>
<dbReference type="Pfam" id="PF00291">
    <property type="entry name" value="PALP"/>
    <property type="match status" value="1"/>
</dbReference>
<evidence type="ECO:0000256" key="2">
    <source>
        <dbReference type="ARBA" id="ARBA00004810"/>
    </source>
</evidence>
<evidence type="ECO:0000256" key="6">
    <source>
        <dbReference type="ARBA" id="ARBA00012096"/>
    </source>
</evidence>
<evidence type="ECO:0000256" key="9">
    <source>
        <dbReference type="ARBA" id="ARBA00022624"/>
    </source>
</evidence>
<organism evidence="13 14">
    <name type="scientific">Haloactinomyces albus</name>
    <dbReference type="NCBI Taxonomy" id="1352928"/>
    <lineage>
        <taxon>Bacteria</taxon>
        <taxon>Bacillati</taxon>
        <taxon>Actinomycetota</taxon>
        <taxon>Actinomycetes</taxon>
        <taxon>Actinopolysporales</taxon>
        <taxon>Actinopolysporaceae</taxon>
        <taxon>Haloactinomyces</taxon>
    </lineage>
</organism>
<dbReference type="SUPFAM" id="SSF53686">
    <property type="entry name" value="Tryptophan synthase beta subunit-like PLP-dependent enzymes"/>
    <property type="match status" value="1"/>
</dbReference>
<dbReference type="AlphaFoldDB" id="A0AAE4CMR7"/>
<dbReference type="RefSeq" id="WP_310274473.1">
    <property type="nucleotide sequence ID" value="NZ_JAVDXW010000001.1"/>
</dbReference>
<keyword evidence="11 13" id="KW-0456">Lyase</keyword>
<keyword evidence="14" id="KW-1185">Reference proteome</keyword>
<evidence type="ECO:0000313" key="14">
    <source>
        <dbReference type="Proteomes" id="UP001180845"/>
    </source>
</evidence>
<comment type="pathway">
    <text evidence="2">Amino-acid biosynthesis; L-isoleucine biosynthesis; 2-oxobutanoate from L-threonine: step 1/1.</text>
</comment>
<name>A0AAE4CMR7_9ACTN</name>
<comment type="cofactor">
    <cofactor evidence="1">
        <name>pyridoxal 5'-phosphate</name>
        <dbReference type="ChEBI" id="CHEBI:597326"/>
    </cofactor>
</comment>
<dbReference type="NCBIfam" id="TIGR01127">
    <property type="entry name" value="ilvA_1Cterm"/>
    <property type="match status" value="1"/>
</dbReference>
<keyword evidence="10" id="KW-0663">Pyridoxal phosphate</keyword>
<keyword evidence="8" id="KW-0021">Allosteric enzyme</keyword>
<dbReference type="InterPro" id="IPR005789">
    <property type="entry name" value="Thr_deHydtase_catblc"/>
</dbReference>
<comment type="pathway">
    <text evidence="3">Amino-acid degradation; L-threonine degradation via propanoate pathway; propanoate from L-threonine: step 1/4.</text>
</comment>
<dbReference type="PROSITE" id="PS51671">
    <property type="entry name" value="ACT"/>
    <property type="match status" value="1"/>
</dbReference>
<evidence type="ECO:0000256" key="4">
    <source>
        <dbReference type="ARBA" id="ARBA00010869"/>
    </source>
</evidence>
<dbReference type="Pfam" id="PF01842">
    <property type="entry name" value="ACT"/>
    <property type="match status" value="1"/>
</dbReference>
<evidence type="ECO:0000256" key="7">
    <source>
        <dbReference type="ARBA" id="ARBA00022248"/>
    </source>
</evidence>
<dbReference type="GO" id="GO:0006565">
    <property type="term" value="P:L-serine catabolic process"/>
    <property type="evidence" value="ECO:0007669"/>
    <property type="project" value="TreeGrafter"/>
</dbReference>
<dbReference type="InterPro" id="IPR045865">
    <property type="entry name" value="ACT-like_dom_sf"/>
</dbReference>
<evidence type="ECO:0000259" key="12">
    <source>
        <dbReference type="PROSITE" id="PS51671"/>
    </source>
</evidence>